<dbReference type="GO" id="GO:0016740">
    <property type="term" value="F:transferase activity"/>
    <property type="evidence" value="ECO:0007669"/>
    <property type="project" value="UniProtKB-KW"/>
</dbReference>
<accession>A0ABW3ZCC3</accession>
<gene>
    <name evidence="2" type="ORF">ACFQ4O_18105</name>
</gene>
<comment type="caution">
    <text evidence="2">The sequence shown here is derived from an EMBL/GenBank/DDBJ whole genome shotgun (WGS) entry which is preliminary data.</text>
</comment>
<dbReference type="Pfam" id="PF12390">
    <property type="entry name" value="Se-cys_synth_N"/>
    <property type="match status" value="1"/>
</dbReference>
<evidence type="ECO:0000313" key="3">
    <source>
        <dbReference type="Proteomes" id="UP001597171"/>
    </source>
</evidence>
<keyword evidence="2" id="KW-0808">Transferase</keyword>
<dbReference type="EMBL" id="JBHTMX010000425">
    <property type="protein sequence ID" value="MFD1333923.1"/>
    <property type="molecule type" value="Genomic_DNA"/>
</dbReference>
<reference evidence="3" key="1">
    <citation type="journal article" date="2019" name="Int. J. Syst. Evol. Microbiol.">
        <title>The Global Catalogue of Microorganisms (GCM) 10K type strain sequencing project: providing services to taxonomists for standard genome sequencing and annotation.</title>
        <authorList>
            <consortium name="The Broad Institute Genomics Platform"/>
            <consortium name="The Broad Institute Genome Sequencing Center for Infectious Disease"/>
            <person name="Wu L."/>
            <person name="Ma J."/>
        </authorList>
    </citation>
    <scope>NUCLEOTIDE SEQUENCE [LARGE SCALE GENOMIC DNA]</scope>
    <source>
        <strain evidence="3">CCUG 61696</strain>
    </source>
</reference>
<evidence type="ECO:0000259" key="1">
    <source>
        <dbReference type="Pfam" id="PF12390"/>
    </source>
</evidence>
<dbReference type="InterPro" id="IPR025862">
    <property type="entry name" value="SelA_trans_N_dom"/>
</dbReference>
<proteinExistence type="predicted"/>
<sequence>MNDQPSSRPPLPAVDRVLAADAARLALERFGRAATLASVRARLDEARAAWR</sequence>
<keyword evidence="3" id="KW-1185">Reference proteome</keyword>
<feature type="non-terminal residue" evidence="2">
    <location>
        <position position="51"/>
    </location>
</feature>
<organism evidence="2 3">
    <name type="scientific">Methylopila musalis</name>
    <dbReference type="NCBI Taxonomy" id="1134781"/>
    <lineage>
        <taxon>Bacteria</taxon>
        <taxon>Pseudomonadati</taxon>
        <taxon>Pseudomonadota</taxon>
        <taxon>Alphaproteobacteria</taxon>
        <taxon>Hyphomicrobiales</taxon>
        <taxon>Methylopilaceae</taxon>
        <taxon>Methylopila</taxon>
    </lineage>
</organism>
<dbReference type="Proteomes" id="UP001597171">
    <property type="component" value="Unassembled WGS sequence"/>
</dbReference>
<protein>
    <submittedName>
        <fullName evidence="2">L-seryl-tRNA(Sec) selenium transferase</fullName>
    </submittedName>
</protein>
<evidence type="ECO:0000313" key="2">
    <source>
        <dbReference type="EMBL" id="MFD1333923.1"/>
    </source>
</evidence>
<feature type="domain" description="L-seryl-tRNA selenium transferase N-terminal" evidence="1">
    <location>
        <begin position="11"/>
        <end position="47"/>
    </location>
</feature>
<name>A0ABW3ZCC3_9HYPH</name>